<sequence>LDVSFRFAEFMETGSHLTDEEILAYDSASIEETGDDSPSDRENLITEDLTAAVEPELSEDEEDINLAAVGTPIPVGSKTTVLPRPTTLPGPSSAFTPLSLVNPVPPPSPAANGTTAMLDPQDGSPLLTSDEEEEVTSSTNNTQPTMKRTFGSKHQ</sequence>
<name>A0A7R8ZWE2_9CRUS</name>
<feature type="region of interest" description="Disordered" evidence="1">
    <location>
        <begin position="75"/>
        <end position="94"/>
    </location>
</feature>
<evidence type="ECO:0000256" key="1">
    <source>
        <dbReference type="SAM" id="MobiDB-lite"/>
    </source>
</evidence>
<evidence type="ECO:0000313" key="2">
    <source>
        <dbReference type="EMBL" id="CAD7236925.1"/>
    </source>
</evidence>
<dbReference type="OrthoDB" id="509138at2759"/>
<feature type="region of interest" description="Disordered" evidence="1">
    <location>
        <begin position="104"/>
        <end position="155"/>
    </location>
</feature>
<dbReference type="EMBL" id="OB683134">
    <property type="protein sequence ID" value="CAD7236925.1"/>
    <property type="molecule type" value="Genomic_DNA"/>
</dbReference>
<organism evidence="2">
    <name type="scientific">Cyprideis torosa</name>
    <dbReference type="NCBI Taxonomy" id="163714"/>
    <lineage>
        <taxon>Eukaryota</taxon>
        <taxon>Metazoa</taxon>
        <taxon>Ecdysozoa</taxon>
        <taxon>Arthropoda</taxon>
        <taxon>Crustacea</taxon>
        <taxon>Oligostraca</taxon>
        <taxon>Ostracoda</taxon>
        <taxon>Podocopa</taxon>
        <taxon>Podocopida</taxon>
        <taxon>Cytherocopina</taxon>
        <taxon>Cytheroidea</taxon>
        <taxon>Cytherideidae</taxon>
        <taxon>Cyprideis</taxon>
    </lineage>
</organism>
<reference evidence="2" key="1">
    <citation type="submission" date="2020-11" db="EMBL/GenBank/DDBJ databases">
        <authorList>
            <person name="Tran Van P."/>
        </authorList>
    </citation>
    <scope>NUCLEOTIDE SEQUENCE</scope>
</reference>
<accession>A0A7R8ZWE2</accession>
<feature type="non-terminal residue" evidence="2">
    <location>
        <position position="1"/>
    </location>
</feature>
<gene>
    <name evidence="2" type="ORF">CTOB1V02_LOCUS14740</name>
</gene>
<dbReference type="AlphaFoldDB" id="A0A7R8ZWE2"/>
<proteinExistence type="predicted"/>
<protein>
    <submittedName>
        <fullName evidence="2">Uncharacterized protein</fullName>
    </submittedName>
</protein>